<comment type="subcellular location">
    <subcellularLocation>
        <location evidence="1">Nucleus</location>
    </subcellularLocation>
</comment>
<dbReference type="GO" id="GO:0045893">
    <property type="term" value="P:positive regulation of DNA-templated transcription"/>
    <property type="evidence" value="ECO:0007669"/>
    <property type="project" value="TreeGrafter"/>
</dbReference>
<evidence type="ECO:0000256" key="4">
    <source>
        <dbReference type="ARBA" id="ARBA00023163"/>
    </source>
</evidence>
<evidence type="ECO:0000256" key="1">
    <source>
        <dbReference type="ARBA" id="ARBA00004123"/>
    </source>
</evidence>
<dbReference type="SUPFAM" id="SSF57959">
    <property type="entry name" value="Leucine zipper domain"/>
    <property type="match status" value="1"/>
</dbReference>
<dbReference type="GO" id="GO:0005634">
    <property type="term" value="C:nucleus"/>
    <property type="evidence" value="ECO:0007669"/>
    <property type="project" value="UniProtKB-SubCell"/>
</dbReference>
<feature type="compositionally biased region" description="Basic and acidic residues" evidence="7">
    <location>
        <begin position="11"/>
        <end position="21"/>
    </location>
</feature>
<evidence type="ECO:0000256" key="7">
    <source>
        <dbReference type="SAM" id="MobiDB-lite"/>
    </source>
</evidence>
<evidence type="ECO:0000259" key="8">
    <source>
        <dbReference type="PROSITE" id="PS50217"/>
    </source>
</evidence>
<evidence type="ECO:0000256" key="6">
    <source>
        <dbReference type="SAM" id="Coils"/>
    </source>
</evidence>
<keyword evidence="2" id="KW-0805">Transcription regulation</keyword>
<dbReference type="EMBL" id="GISG01141703">
    <property type="protein sequence ID" value="MBA4645284.1"/>
    <property type="molecule type" value="Transcribed_RNA"/>
</dbReference>
<dbReference type="GO" id="GO:0003700">
    <property type="term" value="F:DNA-binding transcription factor activity"/>
    <property type="evidence" value="ECO:0007669"/>
    <property type="project" value="InterPro"/>
</dbReference>
<dbReference type="InterPro" id="IPR046347">
    <property type="entry name" value="bZIP_sf"/>
</dbReference>
<organism evidence="9">
    <name type="scientific">Opuntia streptacantha</name>
    <name type="common">Prickly pear cactus</name>
    <name type="synonym">Opuntia cardona</name>
    <dbReference type="NCBI Taxonomy" id="393608"/>
    <lineage>
        <taxon>Eukaryota</taxon>
        <taxon>Viridiplantae</taxon>
        <taxon>Streptophyta</taxon>
        <taxon>Embryophyta</taxon>
        <taxon>Tracheophyta</taxon>
        <taxon>Spermatophyta</taxon>
        <taxon>Magnoliopsida</taxon>
        <taxon>eudicotyledons</taxon>
        <taxon>Gunneridae</taxon>
        <taxon>Pentapetalae</taxon>
        <taxon>Caryophyllales</taxon>
        <taxon>Cactineae</taxon>
        <taxon>Cactaceae</taxon>
        <taxon>Opuntioideae</taxon>
        <taxon>Opuntia</taxon>
    </lineage>
</organism>
<dbReference type="InterPro" id="IPR004827">
    <property type="entry name" value="bZIP"/>
</dbReference>
<feature type="region of interest" description="Disordered" evidence="7">
    <location>
        <begin position="1"/>
        <end position="43"/>
    </location>
</feature>
<dbReference type="PANTHER" id="PTHR45764">
    <property type="entry name" value="BZIP TRANSCRIPTION FACTOR 44"/>
    <property type="match status" value="1"/>
</dbReference>
<proteinExistence type="predicted"/>
<dbReference type="FunFam" id="1.20.5.170:FF:000020">
    <property type="entry name" value="BZIP transcription factor"/>
    <property type="match status" value="1"/>
</dbReference>
<dbReference type="AlphaFoldDB" id="A0A7C9DRV2"/>
<dbReference type="PROSITE" id="PS00036">
    <property type="entry name" value="BZIP_BASIC"/>
    <property type="match status" value="1"/>
</dbReference>
<dbReference type="GO" id="GO:0046982">
    <property type="term" value="F:protein heterodimerization activity"/>
    <property type="evidence" value="ECO:0007669"/>
    <property type="project" value="UniProtKB-ARBA"/>
</dbReference>
<keyword evidence="5" id="KW-0539">Nucleus</keyword>
<keyword evidence="4" id="KW-0804">Transcription</keyword>
<dbReference type="CDD" id="cd14702">
    <property type="entry name" value="bZIP_plant_GBF1"/>
    <property type="match status" value="1"/>
</dbReference>
<evidence type="ECO:0000313" key="9">
    <source>
        <dbReference type="EMBL" id="MBA4645284.1"/>
    </source>
</evidence>
<feature type="domain" description="BZIP" evidence="8">
    <location>
        <begin position="19"/>
        <end position="66"/>
    </location>
</feature>
<keyword evidence="3" id="KW-0238">DNA-binding</keyword>
<evidence type="ECO:0000256" key="2">
    <source>
        <dbReference type="ARBA" id="ARBA00023015"/>
    </source>
</evidence>
<name>A0A7C9DRV2_OPUST</name>
<feature type="compositionally biased region" description="Polar residues" evidence="7">
    <location>
        <begin position="1"/>
        <end position="10"/>
    </location>
</feature>
<reference evidence="9" key="2">
    <citation type="submission" date="2020-07" db="EMBL/GenBank/DDBJ databases">
        <authorList>
            <person name="Vera ALvarez R."/>
            <person name="Arias-Moreno D.M."/>
            <person name="Jimenez-Jacinto V."/>
            <person name="Jimenez-Bremont J.F."/>
            <person name="Swaminathan K."/>
            <person name="Moose S.P."/>
            <person name="Guerrero-Gonzalez M.L."/>
            <person name="Marino-Ramirez L."/>
            <person name="Landsman D."/>
            <person name="Rodriguez-Kessler M."/>
            <person name="Delgado-Sanchez P."/>
        </authorList>
    </citation>
    <scope>NUCLEOTIDE SEQUENCE</scope>
    <source>
        <tissue evidence="9">Cladode</tissue>
    </source>
</reference>
<dbReference type="InterPro" id="IPR045314">
    <property type="entry name" value="bZIP_plant_GBF1"/>
</dbReference>
<dbReference type="GO" id="GO:0000976">
    <property type="term" value="F:transcription cis-regulatory region binding"/>
    <property type="evidence" value="ECO:0007669"/>
    <property type="project" value="TreeGrafter"/>
</dbReference>
<protein>
    <recommendedName>
        <fullName evidence="8">BZIP domain-containing protein</fullName>
    </recommendedName>
</protein>
<feature type="coiled-coil region" evidence="6">
    <location>
        <begin position="44"/>
        <end position="99"/>
    </location>
</feature>
<dbReference type="SMART" id="SM00338">
    <property type="entry name" value="BRLZ"/>
    <property type="match status" value="1"/>
</dbReference>
<dbReference type="PANTHER" id="PTHR45764:SF34">
    <property type="entry name" value="BZIP TRANSCRIPTION FACTOR 53"/>
    <property type="match status" value="1"/>
</dbReference>
<dbReference type="PROSITE" id="PS50217">
    <property type="entry name" value="BZIP"/>
    <property type="match status" value="1"/>
</dbReference>
<dbReference type="Gene3D" id="1.20.5.170">
    <property type="match status" value="1"/>
</dbReference>
<keyword evidence="6" id="KW-0175">Coiled coil</keyword>
<evidence type="ECO:0000256" key="5">
    <source>
        <dbReference type="ARBA" id="ARBA00023242"/>
    </source>
</evidence>
<reference evidence="9" key="1">
    <citation type="journal article" date="2013" name="J. Plant Res.">
        <title>Effect of fungi and light on seed germination of three Opuntia species from semiarid lands of central Mexico.</title>
        <authorList>
            <person name="Delgado-Sanchez P."/>
            <person name="Jimenez-Bremont J.F."/>
            <person name="Guerrero-Gonzalez Mde L."/>
            <person name="Flores J."/>
        </authorList>
    </citation>
    <scope>NUCLEOTIDE SEQUENCE</scope>
    <source>
        <tissue evidence="9">Cladode</tissue>
    </source>
</reference>
<evidence type="ECO:0000256" key="3">
    <source>
        <dbReference type="ARBA" id="ARBA00023125"/>
    </source>
</evidence>
<dbReference type="Pfam" id="PF07716">
    <property type="entry name" value="bZIP_2"/>
    <property type="match status" value="1"/>
</dbReference>
<sequence>MTMQVNSGSESDPRYANMDDKKRKRMISNRESARRSRMKKRQHMDQLLNQVTTLKSENARLSQRIDVAVQLYVAVESQNNMLRAQLMELTDRLSSLNSVLQIVEEVSGFSMDIPAIPDALLEPWKLPCPLQPIPNNFQC</sequence>
<accession>A0A7C9DRV2</accession>